<evidence type="ECO:0000256" key="2">
    <source>
        <dbReference type="SAM" id="Phobius"/>
    </source>
</evidence>
<evidence type="ECO:0000256" key="1">
    <source>
        <dbReference type="SAM" id="MobiDB-lite"/>
    </source>
</evidence>
<protein>
    <submittedName>
        <fullName evidence="3">Uncharacterized protein</fullName>
    </submittedName>
</protein>
<gene>
    <name evidence="3" type="ORF">HPP92_020614</name>
</gene>
<accession>A0A835Q400</accession>
<dbReference type="EMBL" id="JADCNM010000011">
    <property type="protein sequence ID" value="KAG0462138.1"/>
    <property type="molecule type" value="Genomic_DNA"/>
</dbReference>
<name>A0A835Q400_VANPL</name>
<keyword evidence="2" id="KW-0812">Transmembrane</keyword>
<dbReference type="AlphaFoldDB" id="A0A835Q400"/>
<organism evidence="3 4">
    <name type="scientific">Vanilla planifolia</name>
    <name type="common">Vanilla</name>
    <dbReference type="NCBI Taxonomy" id="51239"/>
    <lineage>
        <taxon>Eukaryota</taxon>
        <taxon>Viridiplantae</taxon>
        <taxon>Streptophyta</taxon>
        <taxon>Embryophyta</taxon>
        <taxon>Tracheophyta</taxon>
        <taxon>Spermatophyta</taxon>
        <taxon>Magnoliopsida</taxon>
        <taxon>Liliopsida</taxon>
        <taxon>Asparagales</taxon>
        <taxon>Orchidaceae</taxon>
        <taxon>Vanilloideae</taxon>
        <taxon>Vanilleae</taxon>
        <taxon>Vanilla</taxon>
    </lineage>
</organism>
<keyword evidence="2" id="KW-1133">Transmembrane helix</keyword>
<keyword evidence="2" id="KW-0472">Membrane</keyword>
<feature type="non-terminal residue" evidence="3">
    <location>
        <position position="1"/>
    </location>
</feature>
<dbReference type="Proteomes" id="UP000639772">
    <property type="component" value="Chromosome 11"/>
</dbReference>
<sequence length="60" mass="6764">MKEKKPATRSSGHRQKPNGIKEEDVSCAGGKFRRILYLIELEAQGYAILFLILVLQPAFC</sequence>
<reference evidence="3 4" key="1">
    <citation type="journal article" date="2020" name="Nat. Food">
        <title>A phased Vanilla planifolia genome enables genetic improvement of flavour and production.</title>
        <authorList>
            <person name="Hasing T."/>
            <person name="Tang H."/>
            <person name="Brym M."/>
            <person name="Khazi F."/>
            <person name="Huang T."/>
            <person name="Chambers A.H."/>
        </authorList>
    </citation>
    <scope>NUCLEOTIDE SEQUENCE [LARGE SCALE GENOMIC DNA]</scope>
    <source>
        <tissue evidence="3">Leaf</tissue>
    </source>
</reference>
<proteinExistence type="predicted"/>
<comment type="caution">
    <text evidence="3">The sequence shown here is derived from an EMBL/GenBank/DDBJ whole genome shotgun (WGS) entry which is preliminary data.</text>
</comment>
<feature type="transmembrane region" description="Helical" evidence="2">
    <location>
        <begin position="35"/>
        <end position="59"/>
    </location>
</feature>
<feature type="region of interest" description="Disordered" evidence="1">
    <location>
        <begin position="1"/>
        <end position="23"/>
    </location>
</feature>
<evidence type="ECO:0000313" key="3">
    <source>
        <dbReference type="EMBL" id="KAG0462138.1"/>
    </source>
</evidence>
<evidence type="ECO:0000313" key="4">
    <source>
        <dbReference type="Proteomes" id="UP000639772"/>
    </source>
</evidence>